<evidence type="ECO:0000313" key="7">
    <source>
        <dbReference type="EMBL" id="MDQ0564953.1"/>
    </source>
</evidence>
<protein>
    <submittedName>
        <fullName evidence="7">Dipeptidyl aminopeptidase/acylaminoacyl peptidase</fullName>
    </submittedName>
    <submittedName>
        <fullName evidence="8">Prolyl oligopeptidase family serine peptidase</fullName>
    </submittedName>
</protein>
<keyword evidence="7" id="KW-0645">Protease</keyword>
<gene>
    <name evidence="8" type="ORF">GRI55_09620</name>
    <name evidence="7" type="ORF">QOZ97_000463</name>
</gene>
<dbReference type="InterPro" id="IPR002469">
    <property type="entry name" value="Peptidase_S9B_N"/>
</dbReference>
<dbReference type="InterPro" id="IPR011042">
    <property type="entry name" value="6-blade_b-propeller_TolB-like"/>
</dbReference>
<dbReference type="RefSeq" id="WP_160766967.1">
    <property type="nucleotide sequence ID" value="NZ_JAUSWK010000001.1"/>
</dbReference>
<dbReference type="Gene3D" id="2.120.10.30">
    <property type="entry name" value="TolB, C-terminal domain"/>
    <property type="match status" value="2"/>
</dbReference>
<dbReference type="EMBL" id="JAUSWK010000001">
    <property type="protein sequence ID" value="MDQ0564953.1"/>
    <property type="molecule type" value="Genomic_DNA"/>
</dbReference>
<dbReference type="Pfam" id="PF07676">
    <property type="entry name" value="PD40"/>
    <property type="match status" value="1"/>
</dbReference>
<evidence type="ECO:0000256" key="1">
    <source>
        <dbReference type="ARBA" id="ARBA00022801"/>
    </source>
</evidence>
<keyword evidence="4" id="KW-0732">Signal</keyword>
<evidence type="ECO:0000313" key="8">
    <source>
        <dbReference type="EMBL" id="MXP36031.1"/>
    </source>
</evidence>
<dbReference type="Pfam" id="PF00326">
    <property type="entry name" value="Peptidase_S9"/>
    <property type="match status" value="1"/>
</dbReference>
<dbReference type="GeneID" id="93685306"/>
<keyword evidence="10" id="KW-1185">Reference proteome</keyword>
<keyword evidence="7" id="KW-0031">Aminopeptidase</keyword>
<evidence type="ECO:0000256" key="4">
    <source>
        <dbReference type="SAM" id="SignalP"/>
    </source>
</evidence>
<dbReference type="Pfam" id="PF00930">
    <property type="entry name" value="DPPIV_N"/>
    <property type="match status" value="1"/>
</dbReference>
<accession>A0A6I4UA46</accession>
<feature type="domain" description="Dipeptidylpeptidase IV N-terminal" evidence="6">
    <location>
        <begin position="226"/>
        <end position="314"/>
    </location>
</feature>
<dbReference type="Proteomes" id="UP001238601">
    <property type="component" value="Unassembled WGS sequence"/>
</dbReference>
<dbReference type="InterPro" id="IPR029058">
    <property type="entry name" value="AB_hydrolase_fold"/>
</dbReference>
<dbReference type="InterPro" id="IPR001375">
    <property type="entry name" value="Peptidase_S9_cat"/>
</dbReference>
<evidence type="ECO:0000259" key="6">
    <source>
        <dbReference type="Pfam" id="PF00930"/>
    </source>
</evidence>
<evidence type="ECO:0000256" key="3">
    <source>
        <dbReference type="SAM" id="MobiDB-lite"/>
    </source>
</evidence>
<dbReference type="GO" id="GO:0004177">
    <property type="term" value="F:aminopeptidase activity"/>
    <property type="evidence" value="ECO:0007669"/>
    <property type="project" value="UniProtKB-KW"/>
</dbReference>
<keyword evidence="2" id="KW-0720">Serine protease</keyword>
<dbReference type="SUPFAM" id="SSF82171">
    <property type="entry name" value="DPP6 N-terminal domain-like"/>
    <property type="match status" value="1"/>
</dbReference>
<evidence type="ECO:0000256" key="2">
    <source>
        <dbReference type="ARBA" id="ARBA00022825"/>
    </source>
</evidence>
<sequence>MAIGRLATGIALLVIPMGSVLAQQAEAAPQDAPARSVENQRAAPMTGAAMGSDRTGPERRFTGADLFDIAIAADPQISPDGRHIAYVRRTNDIMSDRAVSSIWLIDIRTGRETPLAGRNGDAFSPRWSPSGDRLAYASTEAGGAQLWVQWLDGGEAIRLTGLPTGPSSIAWAPDGRSIAYTMKVKDEGPKLGSAPANKPEGADWAEPLEIRDLLTYRADGQGYVEPGFQKIFLVPATGGAPRQLTYGRYHDGGPLSWSPDGSTIYFGANRRADWEEDPVEGEIYALDVASGAVTQLTDRDGPDHSPVASPDGRLVAYLGFDDALRAYEDDDLYVMDRSGGSVRNLTAEWGYSPAGIRWDADGRAIYAQYDISGETRVARIGLDGSVRDVVEGVSGGGLDRPYTGGSFSVSENDAIAFTVGTATRPAEVGLQRGGDLRILTDLNRSLRAVKTLGEVRRIAVPSSHDGLEIEGWLTLPPGYAEGQRVPLILEIHGGPFAAYGPHFSTDNQLYAAAGYAVLSANPRGSTSYGEDFANEIDKAYPGNDYFDLMSIVDRAIALGIADPDQLFVTGGSGGGVLTSWIVGKTDRFKAAATQKPVINWTTQALTADGPAFFGRYWIGAQPWEDPETYWRLSPLSLVGEVETPTLVVVGSEDYRTPVSESEQYYTALRLRGVPTALVKVPGASHGSIAARPSQSAAKAAAILAWFDRYRSGWTRTASPAE</sequence>
<feature type="domain" description="Peptidase S9 prolyl oligopeptidase catalytic" evidence="5">
    <location>
        <begin position="501"/>
        <end position="709"/>
    </location>
</feature>
<keyword evidence="1" id="KW-0378">Hydrolase</keyword>
<feature type="signal peptide" evidence="4">
    <location>
        <begin position="1"/>
        <end position="27"/>
    </location>
</feature>
<comment type="caution">
    <text evidence="8">The sequence shown here is derived from an EMBL/GenBank/DDBJ whole genome shotgun (WGS) entry which is preliminary data.</text>
</comment>
<dbReference type="GO" id="GO:0004252">
    <property type="term" value="F:serine-type endopeptidase activity"/>
    <property type="evidence" value="ECO:0007669"/>
    <property type="project" value="TreeGrafter"/>
</dbReference>
<proteinExistence type="predicted"/>
<organism evidence="8 9">
    <name type="scientific">Qipengyuania citrea</name>
    <dbReference type="NCBI Taxonomy" id="225971"/>
    <lineage>
        <taxon>Bacteria</taxon>
        <taxon>Pseudomonadati</taxon>
        <taxon>Pseudomonadota</taxon>
        <taxon>Alphaproteobacteria</taxon>
        <taxon>Sphingomonadales</taxon>
        <taxon>Erythrobacteraceae</taxon>
        <taxon>Qipengyuania</taxon>
    </lineage>
</organism>
<name>A0A6I4UA46_9SPHN</name>
<dbReference type="InterPro" id="IPR011659">
    <property type="entry name" value="WD40"/>
</dbReference>
<reference evidence="8 9" key="1">
    <citation type="submission" date="2019-12" db="EMBL/GenBank/DDBJ databases">
        <title>Genomic-based taxomic classification of the family Erythrobacteraceae.</title>
        <authorList>
            <person name="Xu L."/>
        </authorList>
    </citation>
    <scope>NUCLEOTIDE SEQUENCE [LARGE SCALE GENOMIC DNA]</scope>
    <source>
        <strain evidence="8 9">CGMCC 1.8703</strain>
    </source>
</reference>
<dbReference type="GO" id="GO:0006508">
    <property type="term" value="P:proteolysis"/>
    <property type="evidence" value="ECO:0007669"/>
    <property type="project" value="InterPro"/>
</dbReference>
<dbReference type="SUPFAM" id="SSF53474">
    <property type="entry name" value="alpha/beta-Hydrolases"/>
    <property type="match status" value="1"/>
</dbReference>
<evidence type="ECO:0000313" key="9">
    <source>
        <dbReference type="Proteomes" id="UP000439914"/>
    </source>
</evidence>
<evidence type="ECO:0000259" key="5">
    <source>
        <dbReference type="Pfam" id="PF00326"/>
    </source>
</evidence>
<dbReference type="EMBL" id="WTYG01000002">
    <property type="protein sequence ID" value="MXP36031.1"/>
    <property type="molecule type" value="Genomic_DNA"/>
</dbReference>
<dbReference type="Proteomes" id="UP000439914">
    <property type="component" value="Unassembled WGS sequence"/>
</dbReference>
<dbReference type="PANTHER" id="PTHR42776:SF27">
    <property type="entry name" value="DIPEPTIDYL PEPTIDASE FAMILY MEMBER 6"/>
    <property type="match status" value="1"/>
</dbReference>
<feature type="chain" id="PRO_5026068329" evidence="4">
    <location>
        <begin position="28"/>
        <end position="721"/>
    </location>
</feature>
<dbReference type="Gene3D" id="3.40.50.1820">
    <property type="entry name" value="alpha/beta hydrolase"/>
    <property type="match status" value="1"/>
</dbReference>
<reference evidence="7 10" key="2">
    <citation type="submission" date="2023-07" db="EMBL/GenBank/DDBJ databases">
        <title>Genomic Encyclopedia of Type Strains, Phase IV (KMG-IV): sequencing the most valuable type-strain genomes for metagenomic binning, comparative biology and taxonomic classification.</title>
        <authorList>
            <person name="Goeker M."/>
        </authorList>
    </citation>
    <scope>NUCLEOTIDE SEQUENCE [LARGE SCALE GENOMIC DNA]</scope>
    <source>
        <strain evidence="7 10">DSM 14432</strain>
    </source>
</reference>
<dbReference type="AlphaFoldDB" id="A0A6I4UA46"/>
<dbReference type="PANTHER" id="PTHR42776">
    <property type="entry name" value="SERINE PEPTIDASE S9 FAMILY MEMBER"/>
    <property type="match status" value="1"/>
</dbReference>
<evidence type="ECO:0000313" key="10">
    <source>
        <dbReference type="Proteomes" id="UP001238601"/>
    </source>
</evidence>
<feature type="region of interest" description="Disordered" evidence="3">
    <location>
        <begin position="28"/>
        <end position="57"/>
    </location>
</feature>